<feature type="compositionally biased region" description="Low complexity" evidence="1">
    <location>
        <begin position="1"/>
        <end position="10"/>
    </location>
</feature>
<feature type="compositionally biased region" description="Basic and acidic residues" evidence="1">
    <location>
        <begin position="194"/>
        <end position="212"/>
    </location>
</feature>
<proteinExistence type="predicted"/>
<gene>
    <name evidence="2" type="ORF">AVDCRST_MAG41-1753</name>
</gene>
<feature type="region of interest" description="Disordered" evidence="1">
    <location>
        <begin position="130"/>
        <end position="227"/>
    </location>
</feature>
<dbReference type="AlphaFoldDB" id="A0A6J4ICF9"/>
<evidence type="ECO:0000313" key="2">
    <source>
        <dbReference type="EMBL" id="CAA9247115.1"/>
    </source>
</evidence>
<feature type="compositionally biased region" description="Basic residues" evidence="1">
    <location>
        <begin position="176"/>
        <end position="193"/>
    </location>
</feature>
<feature type="region of interest" description="Disordered" evidence="1">
    <location>
        <begin position="1"/>
        <end position="81"/>
    </location>
</feature>
<feature type="compositionally biased region" description="Basic and acidic residues" evidence="1">
    <location>
        <begin position="161"/>
        <end position="175"/>
    </location>
</feature>
<organism evidence="2">
    <name type="scientific">uncultured Mycobacteriales bacterium</name>
    <dbReference type="NCBI Taxonomy" id="581187"/>
    <lineage>
        <taxon>Bacteria</taxon>
        <taxon>Bacillati</taxon>
        <taxon>Actinomycetota</taxon>
        <taxon>Actinomycetes</taxon>
        <taxon>Mycobacteriales</taxon>
        <taxon>environmental samples</taxon>
    </lineage>
</organism>
<dbReference type="EMBL" id="CADCTP010000161">
    <property type="protein sequence ID" value="CAA9247115.1"/>
    <property type="molecule type" value="Genomic_DNA"/>
</dbReference>
<feature type="compositionally biased region" description="Pro residues" evidence="1">
    <location>
        <begin position="67"/>
        <end position="76"/>
    </location>
</feature>
<feature type="non-terminal residue" evidence="2">
    <location>
        <position position="227"/>
    </location>
</feature>
<evidence type="ECO:0000256" key="1">
    <source>
        <dbReference type="SAM" id="MobiDB-lite"/>
    </source>
</evidence>
<feature type="compositionally biased region" description="Basic residues" evidence="1">
    <location>
        <begin position="213"/>
        <end position="227"/>
    </location>
</feature>
<feature type="compositionally biased region" description="Basic residues" evidence="1">
    <location>
        <begin position="16"/>
        <end position="34"/>
    </location>
</feature>
<accession>A0A6J4ICF9</accession>
<name>A0A6J4ICF9_9ACTN</name>
<sequence>DDARPCPAADADGRAARRLRGERRHRLRVGRRPARAAGQGRPGRARRGRDRCGRGRRRLLAGGLPGHLPPVLPPAGGPRRLRRRGRADLLGAAVGPLQRVLLPAGGLHRLGPEPDGGRLRADRRRLGLPDHRARVGARHPGPAGARPGLPGRRAAGRLPGRRVDLRCRRARPGHDRARRHRGAGPHPGRRRRRLPVDRRERPRRRPAADRVVQHRRPGRGGRLHRRL</sequence>
<feature type="non-terminal residue" evidence="2">
    <location>
        <position position="1"/>
    </location>
</feature>
<feature type="compositionally biased region" description="Low complexity" evidence="1">
    <location>
        <begin position="138"/>
        <end position="158"/>
    </location>
</feature>
<feature type="compositionally biased region" description="Basic residues" evidence="1">
    <location>
        <begin position="43"/>
        <end position="59"/>
    </location>
</feature>
<reference evidence="2" key="1">
    <citation type="submission" date="2020-02" db="EMBL/GenBank/DDBJ databases">
        <authorList>
            <person name="Meier V. D."/>
        </authorList>
    </citation>
    <scope>NUCLEOTIDE SEQUENCE</scope>
    <source>
        <strain evidence="2">AVDCRST_MAG41</strain>
    </source>
</reference>
<protein>
    <submittedName>
        <fullName evidence="2">Uncharacterized protein</fullName>
    </submittedName>
</protein>